<comment type="caution">
    <text evidence="1">The sequence shown here is derived from an EMBL/GenBank/DDBJ whole genome shotgun (WGS) entry which is preliminary data.</text>
</comment>
<sequence>MLLIINEFASQLSLQMKHPQPLLVLFQFIDREYFVDMTRYSISSSQWKMLLLAMKFLRVFQCPCFRSGQGRSITMSSDHDAPTAPPSPLPVYGKGILRRHDTLFFQLELKENVVMIHGQGQYTTSSEDYIGSSLGGTLEQHKAGTATENGLLEELEFDDDTIVLENFNSTGNIPEGLSQEHVAEQPMILNLKGVPEFLAEAFGGSTNVLS</sequence>
<accession>A0AA38U9K2</accession>
<reference evidence="1" key="1">
    <citation type="submission" date="2022-08" db="EMBL/GenBank/DDBJ databases">
        <authorList>
            <consortium name="DOE Joint Genome Institute"/>
            <person name="Min B."/>
            <person name="Riley R."/>
            <person name="Sierra-Patev S."/>
            <person name="Naranjo-Ortiz M."/>
            <person name="Looney B."/>
            <person name="Konkel Z."/>
            <person name="Slot J.C."/>
            <person name="Sakamoto Y."/>
            <person name="Steenwyk J.L."/>
            <person name="Rokas A."/>
            <person name="Carro J."/>
            <person name="Camarero S."/>
            <person name="Ferreira P."/>
            <person name="Molpeceres G."/>
            <person name="Ruiz-Duenas F.J."/>
            <person name="Serrano A."/>
            <person name="Henrissat B."/>
            <person name="Drula E."/>
            <person name="Hughes K.W."/>
            <person name="Mata J.L."/>
            <person name="Ishikawa N.K."/>
            <person name="Vargas-Isla R."/>
            <person name="Ushijima S."/>
            <person name="Smith C.A."/>
            <person name="Ahrendt S."/>
            <person name="Andreopoulos W."/>
            <person name="He G."/>
            <person name="Labutti K."/>
            <person name="Lipzen A."/>
            <person name="Ng V."/>
            <person name="Sandor L."/>
            <person name="Barry K."/>
            <person name="Martinez A.T."/>
            <person name="Xiao Y."/>
            <person name="Gibbons J.G."/>
            <person name="Terashima K."/>
            <person name="Hibbett D.S."/>
            <person name="Grigoriev I.V."/>
        </authorList>
    </citation>
    <scope>NUCLEOTIDE SEQUENCE</scope>
    <source>
        <strain evidence="1">TFB9207</strain>
    </source>
</reference>
<keyword evidence="2" id="KW-1185">Reference proteome</keyword>
<organism evidence="1 2">
    <name type="scientific">Lentinula raphanica</name>
    <dbReference type="NCBI Taxonomy" id="153919"/>
    <lineage>
        <taxon>Eukaryota</taxon>
        <taxon>Fungi</taxon>
        <taxon>Dikarya</taxon>
        <taxon>Basidiomycota</taxon>
        <taxon>Agaricomycotina</taxon>
        <taxon>Agaricomycetes</taxon>
        <taxon>Agaricomycetidae</taxon>
        <taxon>Agaricales</taxon>
        <taxon>Marasmiineae</taxon>
        <taxon>Omphalotaceae</taxon>
        <taxon>Lentinula</taxon>
    </lineage>
</organism>
<gene>
    <name evidence="1" type="ORF">F5878DRAFT_647758</name>
</gene>
<dbReference type="EMBL" id="MU807596">
    <property type="protein sequence ID" value="KAJ3831302.1"/>
    <property type="molecule type" value="Genomic_DNA"/>
</dbReference>
<protein>
    <submittedName>
        <fullName evidence="1">Uncharacterized protein</fullName>
    </submittedName>
</protein>
<dbReference type="Proteomes" id="UP001163846">
    <property type="component" value="Unassembled WGS sequence"/>
</dbReference>
<dbReference type="AlphaFoldDB" id="A0AA38U9K2"/>
<name>A0AA38U9K2_9AGAR</name>
<evidence type="ECO:0000313" key="2">
    <source>
        <dbReference type="Proteomes" id="UP001163846"/>
    </source>
</evidence>
<evidence type="ECO:0000313" key="1">
    <source>
        <dbReference type="EMBL" id="KAJ3831302.1"/>
    </source>
</evidence>
<proteinExistence type="predicted"/>